<keyword evidence="1" id="KW-1133">Transmembrane helix</keyword>
<accession>A0A0L8FU40</accession>
<reference evidence="3" key="1">
    <citation type="submission" date="2015-07" db="EMBL/GenBank/DDBJ databases">
        <title>MeaNS - Measles Nucleotide Surveillance Program.</title>
        <authorList>
            <person name="Tran T."/>
            <person name="Druce J."/>
        </authorList>
    </citation>
    <scope>NUCLEOTIDE SEQUENCE</scope>
    <source>
        <strain evidence="3">UCB-OBI-ISO-001</strain>
        <tissue evidence="3">Gonad</tissue>
    </source>
</reference>
<sequence length="232" mass="27280">MIPTKNSLSIKQYIKDKLIKWGIKTFLVCNSENGYISNAEVYTGHREDAETIEKLGVIGNFVVFIIVVAIIWCDKKPIYFLIFAFITHTPVQVQRHDSKEHRKLPVFFIWATYNVYVIMGHYKLHNPQEQRVFTFHAFVEKLYHGLVGNYHRLLPMKIHPNTDKHLQDYGLYKVERAPHATSNNRYVVCLEKHNRAKQQNPSATYKDLKKSKTVYWCNYCKDFLCIGVPQQN</sequence>
<keyword evidence="1" id="KW-0812">Transmembrane</keyword>
<proteinExistence type="predicted"/>
<evidence type="ECO:0000259" key="2">
    <source>
        <dbReference type="Pfam" id="PF13843"/>
    </source>
</evidence>
<gene>
    <name evidence="3" type="ORF">OCBIM_22008533mg</name>
</gene>
<organism evidence="3">
    <name type="scientific">Octopus bimaculoides</name>
    <name type="common">California two-spotted octopus</name>
    <dbReference type="NCBI Taxonomy" id="37653"/>
    <lineage>
        <taxon>Eukaryota</taxon>
        <taxon>Metazoa</taxon>
        <taxon>Spiralia</taxon>
        <taxon>Lophotrochozoa</taxon>
        <taxon>Mollusca</taxon>
        <taxon>Cephalopoda</taxon>
        <taxon>Coleoidea</taxon>
        <taxon>Octopodiformes</taxon>
        <taxon>Octopoda</taxon>
        <taxon>Incirrata</taxon>
        <taxon>Octopodidae</taxon>
        <taxon>Octopus</taxon>
    </lineage>
</organism>
<feature type="domain" description="PiggyBac transposable element-derived protein" evidence="2">
    <location>
        <begin position="1"/>
        <end position="56"/>
    </location>
</feature>
<dbReference type="EMBL" id="KQ426670">
    <property type="protein sequence ID" value="KOF67950.1"/>
    <property type="molecule type" value="Genomic_DNA"/>
</dbReference>
<protein>
    <recommendedName>
        <fullName evidence="2">PiggyBac transposable element-derived protein domain-containing protein</fullName>
    </recommendedName>
</protein>
<evidence type="ECO:0000256" key="1">
    <source>
        <dbReference type="SAM" id="Phobius"/>
    </source>
</evidence>
<keyword evidence="1" id="KW-0472">Membrane</keyword>
<evidence type="ECO:0000313" key="3">
    <source>
        <dbReference type="EMBL" id="KOF67950.1"/>
    </source>
</evidence>
<name>A0A0L8FU40_OCTBM</name>
<dbReference type="AlphaFoldDB" id="A0A0L8FU40"/>
<dbReference type="InterPro" id="IPR029526">
    <property type="entry name" value="PGBD"/>
</dbReference>
<dbReference type="Pfam" id="PF13843">
    <property type="entry name" value="DDE_Tnp_1_7"/>
    <property type="match status" value="1"/>
</dbReference>
<feature type="transmembrane region" description="Helical" evidence="1">
    <location>
        <begin position="55"/>
        <end position="72"/>
    </location>
</feature>
<dbReference type="STRING" id="37653.A0A0L8FU40"/>